<evidence type="ECO:0000313" key="14">
    <source>
        <dbReference type="EMBL" id="OQW53254.1"/>
    </source>
</evidence>
<proteinExistence type="inferred from homology"/>
<dbReference type="PANTHER" id="PTHR33909:SF1">
    <property type="entry name" value="SEC TRANSLOCON ACCESSORY COMPLEX SUBUNIT YAJC"/>
    <property type="match status" value="1"/>
</dbReference>
<evidence type="ECO:0000256" key="6">
    <source>
        <dbReference type="ARBA" id="ARBA00022448"/>
    </source>
</evidence>
<evidence type="ECO:0000256" key="3">
    <source>
        <dbReference type="ARBA" id="ARBA00006742"/>
    </source>
</evidence>
<evidence type="ECO:0000313" key="15">
    <source>
        <dbReference type="Proteomes" id="UP000192872"/>
    </source>
</evidence>
<keyword evidence="12 13" id="KW-0472">Membrane</keyword>
<keyword evidence="8 13" id="KW-0812">Transmembrane</keyword>
<accession>A0A1W9I1G3</accession>
<comment type="function">
    <text evidence="1">The SecYEG-SecDF-YajC-YidC holo-translocon (HTL) protein secretase/insertase is a supercomplex required for protein secretion, insertion of proteins into membranes, and assembly of membrane protein complexes. While the SecYEG complex is essential for assembly of a number of proteins and complexes, the SecDF-YajC-YidC subcomplex facilitates these functions.</text>
</comment>
<evidence type="ECO:0000256" key="2">
    <source>
        <dbReference type="ARBA" id="ARBA00004162"/>
    </source>
</evidence>
<dbReference type="AlphaFoldDB" id="A0A1W9I1G3"/>
<evidence type="ECO:0000256" key="5">
    <source>
        <dbReference type="ARBA" id="ARBA00014962"/>
    </source>
</evidence>
<name>A0A1W9I1G3_9HYPH</name>
<dbReference type="PRINTS" id="PR01853">
    <property type="entry name" value="YAJCTRNLCASE"/>
</dbReference>
<keyword evidence="7" id="KW-1003">Cell membrane</keyword>
<feature type="transmembrane region" description="Helical" evidence="13">
    <location>
        <begin position="20"/>
        <end position="39"/>
    </location>
</feature>
<evidence type="ECO:0000256" key="11">
    <source>
        <dbReference type="ARBA" id="ARBA00023010"/>
    </source>
</evidence>
<dbReference type="STRING" id="1827387.A4S15_05695"/>
<dbReference type="NCBIfam" id="TIGR00739">
    <property type="entry name" value="yajC"/>
    <property type="match status" value="1"/>
</dbReference>
<dbReference type="Pfam" id="PF02699">
    <property type="entry name" value="YajC"/>
    <property type="match status" value="1"/>
</dbReference>
<dbReference type="GO" id="GO:0005886">
    <property type="term" value="C:plasma membrane"/>
    <property type="evidence" value="ECO:0007669"/>
    <property type="project" value="UniProtKB-SubCell"/>
</dbReference>
<keyword evidence="9" id="KW-0653">Protein transport</keyword>
<dbReference type="InterPro" id="IPR003849">
    <property type="entry name" value="Preprotein_translocase_YajC"/>
</dbReference>
<evidence type="ECO:0000256" key="4">
    <source>
        <dbReference type="ARBA" id="ARBA00011718"/>
    </source>
</evidence>
<dbReference type="GO" id="GO:0015031">
    <property type="term" value="P:protein transport"/>
    <property type="evidence" value="ECO:0007669"/>
    <property type="project" value="UniProtKB-KW"/>
</dbReference>
<sequence>MLITSAWAQGAGSSVPGGDLVVQLLPFAFIFVILYVLILRPQQKRMKQQQEMLANLRRGDTVVTAGGLIGKIAKVGEDNDIQVDIADNVRVRILRQMIAEVRSKGEPVKDN</sequence>
<organism evidence="14 15">
    <name type="scientific">Candidatus Raskinella chloraquaticus</name>
    <dbReference type="NCBI Taxonomy" id="1951219"/>
    <lineage>
        <taxon>Bacteria</taxon>
        <taxon>Pseudomonadati</taxon>
        <taxon>Pseudomonadota</taxon>
        <taxon>Alphaproteobacteria</taxon>
        <taxon>Hyphomicrobiales</taxon>
        <taxon>Phreatobacteraceae</taxon>
        <taxon>Candidatus Raskinella</taxon>
    </lineage>
</organism>
<evidence type="ECO:0000256" key="10">
    <source>
        <dbReference type="ARBA" id="ARBA00022989"/>
    </source>
</evidence>
<reference evidence="14 15" key="1">
    <citation type="journal article" date="2017" name="Water Res.">
        <title>Comammox in drinking water systems.</title>
        <authorList>
            <person name="Wang Y."/>
            <person name="Ma L."/>
            <person name="Mao Y."/>
            <person name="Jiang X."/>
            <person name="Xia Y."/>
            <person name="Yu K."/>
            <person name="Li B."/>
            <person name="Zhang T."/>
        </authorList>
    </citation>
    <scope>NUCLEOTIDE SEQUENCE [LARGE SCALE GENOMIC DNA]</scope>
    <source>
        <strain evidence="14">SG_bin8</strain>
    </source>
</reference>
<comment type="similarity">
    <text evidence="3">Belongs to the YajC family.</text>
</comment>
<gene>
    <name evidence="14" type="ORF">A4S15_05695</name>
</gene>
<evidence type="ECO:0000256" key="8">
    <source>
        <dbReference type="ARBA" id="ARBA00022692"/>
    </source>
</evidence>
<evidence type="ECO:0000256" key="1">
    <source>
        <dbReference type="ARBA" id="ARBA00002061"/>
    </source>
</evidence>
<dbReference type="PANTHER" id="PTHR33909">
    <property type="entry name" value="SEC TRANSLOCON ACCESSORY COMPLEX SUBUNIT YAJC"/>
    <property type="match status" value="1"/>
</dbReference>
<keyword evidence="11" id="KW-0811">Translocation</keyword>
<comment type="subunit">
    <text evidence="4">Part of the SecDF-YidC-YajC translocase complex. The SecDF-YidC-YajC translocase forms a supercomplex with SecYEG, called the holo-translocon (HTL).</text>
</comment>
<keyword evidence="10 13" id="KW-1133">Transmembrane helix</keyword>
<comment type="subcellular location">
    <subcellularLocation>
        <location evidence="2">Cell membrane</location>
        <topology evidence="2">Single-pass membrane protein</topology>
    </subcellularLocation>
</comment>
<dbReference type="EMBL" id="LWDL01000010">
    <property type="protein sequence ID" value="OQW53254.1"/>
    <property type="molecule type" value="Genomic_DNA"/>
</dbReference>
<dbReference type="RefSeq" id="WP_376800902.1">
    <property type="nucleotide sequence ID" value="NZ_DBNB01000038.1"/>
</dbReference>
<evidence type="ECO:0000256" key="9">
    <source>
        <dbReference type="ARBA" id="ARBA00022927"/>
    </source>
</evidence>
<comment type="caution">
    <text evidence="14">The sequence shown here is derived from an EMBL/GenBank/DDBJ whole genome shotgun (WGS) entry which is preliminary data.</text>
</comment>
<dbReference type="Proteomes" id="UP000192872">
    <property type="component" value="Unassembled WGS sequence"/>
</dbReference>
<dbReference type="SMART" id="SM01323">
    <property type="entry name" value="YajC"/>
    <property type="match status" value="1"/>
</dbReference>
<evidence type="ECO:0000256" key="13">
    <source>
        <dbReference type="SAM" id="Phobius"/>
    </source>
</evidence>
<protein>
    <recommendedName>
        <fullName evidence="5">Sec translocon accessory complex subunit YajC</fullName>
    </recommendedName>
</protein>
<keyword evidence="6" id="KW-0813">Transport</keyword>
<evidence type="ECO:0000256" key="7">
    <source>
        <dbReference type="ARBA" id="ARBA00022475"/>
    </source>
</evidence>
<evidence type="ECO:0000256" key="12">
    <source>
        <dbReference type="ARBA" id="ARBA00023136"/>
    </source>
</evidence>